<keyword evidence="2" id="KW-1185">Reference proteome</keyword>
<protein>
    <submittedName>
        <fullName evidence="1">Uncharacterized protein</fullName>
    </submittedName>
</protein>
<evidence type="ECO:0000313" key="1">
    <source>
        <dbReference type="EMBL" id="TFK67334.1"/>
    </source>
</evidence>
<dbReference type="EMBL" id="ML208378">
    <property type="protein sequence ID" value="TFK67334.1"/>
    <property type="molecule type" value="Genomic_DNA"/>
</dbReference>
<gene>
    <name evidence="1" type="ORF">BDN72DRAFT_104920</name>
</gene>
<accession>A0ACD3APU3</accession>
<reference evidence="1 2" key="1">
    <citation type="journal article" date="2019" name="Nat. Ecol. Evol.">
        <title>Megaphylogeny resolves global patterns of mushroom evolution.</title>
        <authorList>
            <person name="Varga T."/>
            <person name="Krizsan K."/>
            <person name="Foldi C."/>
            <person name="Dima B."/>
            <person name="Sanchez-Garcia M."/>
            <person name="Sanchez-Ramirez S."/>
            <person name="Szollosi G.J."/>
            <person name="Szarkandi J.G."/>
            <person name="Papp V."/>
            <person name="Albert L."/>
            <person name="Andreopoulos W."/>
            <person name="Angelini C."/>
            <person name="Antonin V."/>
            <person name="Barry K.W."/>
            <person name="Bougher N.L."/>
            <person name="Buchanan P."/>
            <person name="Buyck B."/>
            <person name="Bense V."/>
            <person name="Catcheside P."/>
            <person name="Chovatia M."/>
            <person name="Cooper J."/>
            <person name="Damon W."/>
            <person name="Desjardin D."/>
            <person name="Finy P."/>
            <person name="Geml J."/>
            <person name="Haridas S."/>
            <person name="Hughes K."/>
            <person name="Justo A."/>
            <person name="Karasinski D."/>
            <person name="Kautmanova I."/>
            <person name="Kiss B."/>
            <person name="Kocsube S."/>
            <person name="Kotiranta H."/>
            <person name="LaButti K.M."/>
            <person name="Lechner B.E."/>
            <person name="Liimatainen K."/>
            <person name="Lipzen A."/>
            <person name="Lukacs Z."/>
            <person name="Mihaltcheva S."/>
            <person name="Morgado L.N."/>
            <person name="Niskanen T."/>
            <person name="Noordeloos M.E."/>
            <person name="Ohm R.A."/>
            <person name="Ortiz-Santana B."/>
            <person name="Ovrebo C."/>
            <person name="Racz N."/>
            <person name="Riley R."/>
            <person name="Savchenko A."/>
            <person name="Shiryaev A."/>
            <person name="Soop K."/>
            <person name="Spirin V."/>
            <person name="Szebenyi C."/>
            <person name="Tomsovsky M."/>
            <person name="Tulloss R.E."/>
            <person name="Uehling J."/>
            <person name="Grigoriev I.V."/>
            <person name="Vagvolgyi C."/>
            <person name="Papp T."/>
            <person name="Martin F.M."/>
            <person name="Miettinen O."/>
            <person name="Hibbett D.S."/>
            <person name="Nagy L.G."/>
        </authorList>
    </citation>
    <scope>NUCLEOTIDE SEQUENCE [LARGE SCALE GENOMIC DNA]</scope>
    <source>
        <strain evidence="1 2">NL-1719</strain>
    </source>
</reference>
<organism evidence="1 2">
    <name type="scientific">Pluteus cervinus</name>
    <dbReference type="NCBI Taxonomy" id="181527"/>
    <lineage>
        <taxon>Eukaryota</taxon>
        <taxon>Fungi</taxon>
        <taxon>Dikarya</taxon>
        <taxon>Basidiomycota</taxon>
        <taxon>Agaricomycotina</taxon>
        <taxon>Agaricomycetes</taxon>
        <taxon>Agaricomycetidae</taxon>
        <taxon>Agaricales</taxon>
        <taxon>Pluteineae</taxon>
        <taxon>Pluteaceae</taxon>
        <taxon>Pluteus</taxon>
    </lineage>
</organism>
<sequence length="90" mass="10432">MLPPIMWIAIYVILHAMFPSALCPSSGENAGHRVRMRVIGRSELLVGKYLFLWVLILIVFTLLYFYLKQILSICSRTFPSYYVRDPARPP</sequence>
<evidence type="ECO:0000313" key="2">
    <source>
        <dbReference type="Proteomes" id="UP000308600"/>
    </source>
</evidence>
<dbReference type="Proteomes" id="UP000308600">
    <property type="component" value="Unassembled WGS sequence"/>
</dbReference>
<proteinExistence type="predicted"/>
<name>A0ACD3APU3_9AGAR</name>